<dbReference type="SUPFAM" id="SSF52833">
    <property type="entry name" value="Thioredoxin-like"/>
    <property type="match status" value="1"/>
</dbReference>
<feature type="signal peptide" evidence="1">
    <location>
        <begin position="1"/>
        <end position="32"/>
    </location>
</feature>
<dbReference type="EMBL" id="CP036200">
    <property type="protein sequence ID" value="QBF82596.1"/>
    <property type="molecule type" value="Genomic_DNA"/>
</dbReference>
<keyword evidence="1" id="KW-0732">Signal</keyword>
<reference evidence="2 3" key="1">
    <citation type="submission" date="2019-02" db="EMBL/GenBank/DDBJ databases">
        <title>Shewanella sp. D4-2 isolated from Dokdo Island.</title>
        <authorList>
            <person name="Baek K."/>
        </authorList>
    </citation>
    <scope>NUCLEOTIDE SEQUENCE [LARGE SCALE GENOMIC DNA]</scope>
    <source>
        <strain evidence="2 3">D4-2</strain>
    </source>
</reference>
<dbReference type="PROSITE" id="PS51257">
    <property type="entry name" value="PROKAR_LIPOPROTEIN"/>
    <property type="match status" value="1"/>
</dbReference>
<name>A0A411PG70_9GAMM</name>
<sequence length="275" mass="31047">MKLVALRHLSLKPFKSKAVAVGLVLMSILALSACSSNQHSKEHHSDHSLPTTLDKYQFTANNNYLADIDAAKQQAIESNKLLMLVMGAQWCHDSRGFIANLSSDEMQAIVAQRFVVELVDVAYFDDLHHVAQQYGYPAIFGTPTVLVIEPKTNKVLNYNSVSKWQSAHSVPQAEYVSYFASIGDAPWQAPTTNAQFDEFIAQQTDKLKQAYDYQRPIWAQVRAGKADDKQLTKVATEVWKYRVQLQKDIYRLQAELAANPNKELVLPQYPAFSWL</sequence>
<proteinExistence type="predicted"/>
<evidence type="ECO:0000313" key="2">
    <source>
        <dbReference type="EMBL" id="QBF82596.1"/>
    </source>
</evidence>
<dbReference type="OrthoDB" id="7629852at2"/>
<evidence type="ECO:0000313" key="3">
    <source>
        <dbReference type="Proteomes" id="UP000291106"/>
    </source>
</evidence>
<dbReference type="Pfam" id="PF13899">
    <property type="entry name" value="Thioredoxin_7"/>
    <property type="match status" value="1"/>
</dbReference>
<gene>
    <name evidence="2" type="ORF">EXU30_07735</name>
</gene>
<dbReference type="AlphaFoldDB" id="A0A411PG70"/>
<organism evidence="2 3">
    <name type="scientific">Shewanella maritima</name>
    <dbReference type="NCBI Taxonomy" id="2520507"/>
    <lineage>
        <taxon>Bacteria</taxon>
        <taxon>Pseudomonadati</taxon>
        <taxon>Pseudomonadota</taxon>
        <taxon>Gammaproteobacteria</taxon>
        <taxon>Alteromonadales</taxon>
        <taxon>Shewanellaceae</taxon>
        <taxon>Shewanella</taxon>
    </lineage>
</organism>
<protein>
    <submittedName>
        <fullName evidence="2">Thioredoxin family protein</fullName>
    </submittedName>
</protein>
<dbReference type="CDD" id="cd02947">
    <property type="entry name" value="TRX_family"/>
    <property type="match status" value="1"/>
</dbReference>
<dbReference type="InterPro" id="IPR036249">
    <property type="entry name" value="Thioredoxin-like_sf"/>
</dbReference>
<dbReference type="KEGG" id="smai:EXU30_07735"/>
<dbReference type="Gene3D" id="3.40.30.10">
    <property type="entry name" value="Glutaredoxin"/>
    <property type="match status" value="1"/>
</dbReference>
<keyword evidence="3" id="KW-1185">Reference proteome</keyword>
<evidence type="ECO:0000256" key="1">
    <source>
        <dbReference type="SAM" id="SignalP"/>
    </source>
</evidence>
<dbReference type="RefSeq" id="WP_130598881.1">
    <property type="nucleotide sequence ID" value="NZ_CP036200.1"/>
</dbReference>
<feature type="chain" id="PRO_5019237833" evidence="1">
    <location>
        <begin position="33"/>
        <end position="275"/>
    </location>
</feature>
<accession>A0A411PG70</accession>
<dbReference type="Proteomes" id="UP000291106">
    <property type="component" value="Chromosome"/>
</dbReference>